<feature type="compositionally biased region" description="Basic and acidic residues" evidence="1">
    <location>
        <begin position="93"/>
        <end position="106"/>
    </location>
</feature>
<protein>
    <submittedName>
        <fullName evidence="2">Uncharacterized protein</fullName>
    </submittedName>
</protein>
<reference evidence="2 3" key="1">
    <citation type="submission" date="2017-02" db="EMBL/GenBank/DDBJ databases">
        <authorList>
            <person name="Peterson S.W."/>
        </authorList>
    </citation>
    <scope>NUCLEOTIDE SEQUENCE [LARGE SCALE GENOMIC DNA]</scope>
    <source>
        <strain evidence="2 3">LSP_Lj1</strain>
    </source>
</reference>
<feature type="region of interest" description="Disordered" evidence="1">
    <location>
        <begin position="56"/>
        <end position="106"/>
    </location>
</feature>
<accession>A0A1R4K9B5</accession>
<evidence type="ECO:0000256" key="1">
    <source>
        <dbReference type="SAM" id="MobiDB-lite"/>
    </source>
</evidence>
<dbReference type="EMBL" id="FUKQ01000047">
    <property type="protein sequence ID" value="SJN40910.1"/>
    <property type="molecule type" value="Genomic_DNA"/>
</dbReference>
<evidence type="ECO:0000313" key="3">
    <source>
        <dbReference type="Proteomes" id="UP000188342"/>
    </source>
</evidence>
<organism evidence="2 3">
    <name type="scientific">Luteococcus japonicus LSP_Lj1</name>
    <dbReference type="NCBI Taxonomy" id="1255658"/>
    <lineage>
        <taxon>Bacteria</taxon>
        <taxon>Bacillati</taxon>
        <taxon>Actinomycetota</taxon>
        <taxon>Actinomycetes</taxon>
        <taxon>Propionibacteriales</taxon>
        <taxon>Propionibacteriaceae</taxon>
        <taxon>Luteococcus</taxon>
    </lineage>
</organism>
<proteinExistence type="predicted"/>
<gene>
    <name evidence="2" type="ORF">FM114_12345</name>
</gene>
<name>A0A1R4K9B5_9ACTN</name>
<dbReference type="Proteomes" id="UP000188342">
    <property type="component" value="Unassembled WGS sequence"/>
</dbReference>
<dbReference type="AlphaFoldDB" id="A0A1R4K9B5"/>
<evidence type="ECO:0000313" key="2">
    <source>
        <dbReference type="EMBL" id="SJN40910.1"/>
    </source>
</evidence>
<keyword evidence="3" id="KW-1185">Reference proteome</keyword>
<sequence>MPMVLAGLVPVHLRAWHQGNQLGLALVAVLMLAPHRNHIDPIDLWASATGFCPGWPGRSPSVPRAAPPPRSSSTRARSNCPGGRGAPCTVALDDDHRTGRRDLVNA</sequence>